<dbReference type="AlphaFoldDB" id="A0A0D2C4U5"/>
<dbReference type="VEuPathDB" id="FungiDB:PV08_02893"/>
<reference evidence="2 3" key="1">
    <citation type="submission" date="2015-01" db="EMBL/GenBank/DDBJ databases">
        <title>The Genome Sequence of Exophiala spinifera CBS89968.</title>
        <authorList>
            <consortium name="The Broad Institute Genomics Platform"/>
            <person name="Cuomo C."/>
            <person name="de Hoog S."/>
            <person name="Gorbushina A."/>
            <person name="Stielow B."/>
            <person name="Teixiera M."/>
            <person name="Abouelleil A."/>
            <person name="Chapman S.B."/>
            <person name="Priest M."/>
            <person name="Young S.K."/>
            <person name="Wortman J."/>
            <person name="Nusbaum C."/>
            <person name="Birren B."/>
        </authorList>
    </citation>
    <scope>NUCLEOTIDE SEQUENCE [LARGE SCALE GENOMIC DNA]</scope>
    <source>
        <strain evidence="2 3">CBS 89968</strain>
    </source>
</reference>
<name>A0A0D2C4U5_9EURO</name>
<sequence>MGRGGKNSRARRSARATQQFFSQGLPDGSALSSVEGESSSTNIPPPAPPSSPIQSRSENTRPKASPETESLPKEYTSLVPSPFPASKLRFITDHLWQPAEKTLIPFFRENETTGIKYLYSQIAYLYAFKLPDQKKLSWQFDPEITRGLAEDVVKTPALDKWFKTNGAVSTGLKVEDIVITTQPGINEYQAILLICQWLVRRAVVHGDRSNIVSASPTILIGLIDFTYRTKHAARSSSADPQFKAVWDWFHNDRTARMGNKQNVMVPDALDYPHVHESDHEGGAAEGEIIETHFRDCFEYLMDDSSDDGSDPGEGPSTTHHTTSSPLDKGKGKAVERCPTTSSTQTHVAGTVTKSVGHVDDVLTTTTSTTTTGDKKKKKRRDNHKRKDKKKKNNPNKKNKKNKKNNKKGKGKAKATDLDEDEAEHEQEQEQDAASVDDDTANVHTSDDEVSLPYYSAKEGDDREENSDDDEDEDERVEEQEMILHENFDTGDDQVNDQEVPAVDDDGEEAYDAGDEVDDDDDDDGDDEVTQKVNDHGKGRAIDQNEQQEDGDGGHDNDNDEFWTEEDQREFDAWFDAKFQAPWDRIMSRLASLPSPSSVVGNTTATNDNVVVGDNNVVVGGPSSTTAASRRRRAAPLEGIDAGLDRSRPASSVAANENLQRHLLAVLERARAGGMSRGARRALLAREHQRILASETLAAARGTQPLRPTATRATEAAAAETRRELARFPRFNLGSAPGWLGELERMQIGGLRGGRGGGGGVGGAGAGAGVGGGEE</sequence>
<evidence type="ECO:0000313" key="3">
    <source>
        <dbReference type="Proteomes" id="UP000053328"/>
    </source>
</evidence>
<feature type="compositionally biased region" description="Basic and acidic residues" evidence="1">
    <location>
        <begin position="58"/>
        <end position="72"/>
    </location>
</feature>
<feature type="compositionally biased region" description="Acidic residues" evidence="1">
    <location>
        <begin position="488"/>
        <end position="527"/>
    </location>
</feature>
<evidence type="ECO:0000313" key="2">
    <source>
        <dbReference type="EMBL" id="KIW18604.1"/>
    </source>
</evidence>
<feature type="region of interest" description="Disordered" evidence="1">
    <location>
        <begin position="304"/>
        <end position="351"/>
    </location>
</feature>
<dbReference type="EMBL" id="KN847493">
    <property type="protein sequence ID" value="KIW18604.1"/>
    <property type="molecule type" value="Genomic_DNA"/>
</dbReference>
<feature type="compositionally biased region" description="Basic and acidic residues" evidence="1">
    <location>
        <begin position="528"/>
        <end position="542"/>
    </location>
</feature>
<keyword evidence="3" id="KW-1185">Reference proteome</keyword>
<feature type="compositionally biased region" description="Acidic residues" evidence="1">
    <location>
        <begin position="417"/>
        <end position="439"/>
    </location>
</feature>
<protein>
    <submittedName>
        <fullName evidence="2">Uncharacterized protein</fullName>
    </submittedName>
</protein>
<feature type="compositionally biased region" description="Basic residues" evidence="1">
    <location>
        <begin position="1"/>
        <end position="14"/>
    </location>
</feature>
<accession>A0A0D2C4U5</accession>
<organism evidence="2 3">
    <name type="scientific">Exophiala spinifera</name>
    <dbReference type="NCBI Taxonomy" id="91928"/>
    <lineage>
        <taxon>Eukaryota</taxon>
        <taxon>Fungi</taxon>
        <taxon>Dikarya</taxon>
        <taxon>Ascomycota</taxon>
        <taxon>Pezizomycotina</taxon>
        <taxon>Eurotiomycetes</taxon>
        <taxon>Chaetothyriomycetidae</taxon>
        <taxon>Chaetothyriales</taxon>
        <taxon>Herpotrichiellaceae</taxon>
        <taxon>Exophiala</taxon>
    </lineage>
</organism>
<dbReference type="OrthoDB" id="4157239at2759"/>
<feature type="region of interest" description="Disordered" evidence="1">
    <location>
        <begin position="752"/>
        <end position="774"/>
    </location>
</feature>
<dbReference type="Proteomes" id="UP000053328">
    <property type="component" value="Unassembled WGS sequence"/>
</dbReference>
<feature type="compositionally biased region" description="Low complexity" evidence="1">
    <location>
        <begin position="28"/>
        <end position="42"/>
    </location>
</feature>
<dbReference type="HOGENOM" id="CLU_436159_0_0_1"/>
<feature type="compositionally biased region" description="Basic residues" evidence="1">
    <location>
        <begin position="374"/>
        <end position="412"/>
    </location>
</feature>
<gene>
    <name evidence="2" type="ORF">PV08_02893</name>
</gene>
<feature type="compositionally biased region" description="Low complexity" evidence="1">
    <location>
        <begin position="312"/>
        <end position="324"/>
    </location>
</feature>
<feature type="region of interest" description="Disordered" evidence="1">
    <location>
        <begin position="1"/>
        <end position="78"/>
    </location>
</feature>
<evidence type="ECO:0000256" key="1">
    <source>
        <dbReference type="SAM" id="MobiDB-lite"/>
    </source>
</evidence>
<feature type="region of interest" description="Disordered" evidence="1">
    <location>
        <begin position="365"/>
        <end position="560"/>
    </location>
</feature>
<feature type="compositionally biased region" description="Polar residues" evidence="1">
    <location>
        <begin position="338"/>
        <end position="351"/>
    </location>
</feature>
<dbReference type="GeneID" id="27329976"/>
<proteinExistence type="predicted"/>
<feature type="compositionally biased region" description="Acidic residues" evidence="1">
    <location>
        <begin position="461"/>
        <end position="480"/>
    </location>
</feature>
<dbReference type="RefSeq" id="XP_016238820.1">
    <property type="nucleotide sequence ID" value="XM_016377250.1"/>
</dbReference>